<protein>
    <submittedName>
        <fullName evidence="3">DNA-nicking endonuclease, Smr domain</fullName>
    </submittedName>
</protein>
<dbReference type="GO" id="GO:0004519">
    <property type="term" value="F:endonuclease activity"/>
    <property type="evidence" value="ECO:0007669"/>
    <property type="project" value="UniProtKB-KW"/>
</dbReference>
<dbReference type="SMART" id="SM00463">
    <property type="entry name" value="SMR"/>
    <property type="match status" value="1"/>
</dbReference>
<dbReference type="PROSITE" id="PS50828">
    <property type="entry name" value="SMR"/>
    <property type="match status" value="1"/>
</dbReference>
<keyword evidence="3" id="KW-0540">Nuclease</keyword>
<reference evidence="4" key="1">
    <citation type="submission" date="2016-10" db="EMBL/GenBank/DDBJ databases">
        <authorList>
            <person name="Varghese N."/>
            <person name="Submissions S."/>
        </authorList>
    </citation>
    <scope>NUCLEOTIDE SEQUENCE [LARGE SCALE GENOMIC DNA]</scope>
    <source>
        <strain evidence="4">DSM 28453</strain>
    </source>
</reference>
<dbReference type="Pfam" id="PF01713">
    <property type="entry name" value="Smr"/>
    <property type="match status" value="1"/>
</dbReference>
<dbReference type="SUPFAM" id="SSF160443">
    <property type="entry name" value="SMR domain-like"/>
    <property type="match status" value="1"/>
</dbReference>
<keyword evidence="3" id="KW-0378">Hydrolase</keyword>
<dbReference type="STRING" id="1280847.SAMN04488036_104239"/>
<keyword evidence="4" id="KW-1185">Reference proteome</keyword>
<evidence type="ECO:0000313" key="3">
    <source>
        <dbReference type="EMBL" id="SFL04174.1"/>
    </source>
</evidence>
<dbReference type="OrthoDB" id="7165597at2"/>
<dbReference type="InterPro" id="IPR036063">
    <property type="entry name" value="Smr_dom_sf"/>
</dbReference>
<proteinExistence type="predicted"/>
<gene>
    <name evidence="3" type="ORF">SAMN04488036_104239</name>
</gene>
<accession>A0A1I4EEG2</accession>
<evidence type="ECO:0000256" key="1">
    <source>
        <dbReference type="SAM" id="MobiDB-lite"/>
    </source>
</evidence>
<sequence>MRRRRLSEDDLELWRKVAKSTERLAPEARTVDLPAKSKPKPKPNVATAPSIPQFDVGSKSGLGRPGHDLLPGISERMAKQPVQMDKKAFGKLKRGKLRPEGRIDLHGMTAQQAHGALNRFVMRAHGDGKRLVLVITGKGKDKFDDGPIPIRRGVLKHQVPQWLALPPLAGCVMQVSEAHISHGGSGAYYVYLRRR</sequence>
<name>A0A1I4EEG2_9RHOB</name>
<dbReference type="PANTHER" id="PTHR35562:SF2">
    <property type="entry name" value="DNA ENDONUCLEASE SMRA-RELATED"/>
    <property type="match status" value="1"/>
</dbReference>
<dbReference type="AlphaFoldDB" id="A0A1I4EEG2"/>
<dbReference type="Gene3D" id="3.30.1370.110">
    <property type="match status" value="1"/>
</dbReference>
<dbReference type="RefSeq" id="WP_093323927.1">
    <property type="nucleotide sequence ID" value="NZ_FOSZ01000004.1"/>
</dbReference>
<dbReference type="InterPro" id="IPR002625">
    <property type="entry name" value="Smr_dom"/>
</dbReference>
<keyword evidence="3" id="KW-0255">Endonuclease</keyword>
<dbReference type="Proteomes" id="UP000198851">
    <property type="component" value="Unassembled WGS sequence"/>
</dbReference>
<organism evidence="3 4">
    <name type="scientific">Shimia haliotis</name>
    <dbReference type="NCBI Taxonomy" id="1280847"/>
    <lineage>
        <taxon>Bacteria</taxon>
        <taxon>Pseudomonadati</taxon>
        <taxon>Pseudomonadota</taxon>
        <taxon>Alphaproteobacteria</taxon>
        <taxon>Rhodobacterales</taxon>
        <taxon>Roseobacteraceae</taxon>
    </lineage>
</organism>
<dbReference type="EMBL" id="FOSZ01000004">
    <property type="protein sequence ID" value="SFL04174.1"/>
    <property type="molecule type" value="Genomic_DNA"/>
</dbReference>
<feature type="domain" description="Smr" evidence="2">
    <location>
        <begin position="103"/>
        <end position="193"/>
    </location>
</feature>
<evidence type="ECO:0000259" key="2">
    <source>
        <dbReference type="PROSITE" id="PS50828"/>
    </source>
</evidence>
<feature type="region of interest" description="Disordered" evidence="1">
    <location>
        <begin position="25"/>
        <end position="66"/>
    </location>
</feature>
<evidence type="ECO:0000313" key="4">
    <source>
        <dbReference type="Proteomes" id="UP000198851"/>
    </source>
</evidence>
<dbReference type="PANTHER" id="PTHR35562">
    <property type="entry name" value="DNA ENDONUCLEASE SMRA-RELATED"/>
    <property type="match status" value="1"/>
</dbReference>